<keyword evidence="10" id="KW-0472">Membrane</keyword>
<evidence type="ECO:0000256" key="10">
    <source>
        <dbReference type="SAM" id="Phobius"/>
    </source>
</evidence>
<comment type="subunit">
    <text evidence="3">Tetramer of heterotrimers consisting of exclusion domain, heavy- and light chains.</text>
</comment>
<dbReference type="InterPro" id="IPR014882">
    <property type="entry name" value="CathepsinC_exc"/>
</dbReference>
<evidence type="ECO:0000256" key="2">
    <source>
        <dbReference type="ARBA" id="ARBA00008455"/>
    </source>
</evidence>
<dbReference type="Pfam" id="PF08773">
    <property type="entry name" value="CathepsinC_exc"/>
    <property type="match status" value="1"/>
</dbReference>
<dbReference type="PANTHER" id="PTHR12411">
    <property type="entry name" value="CYSTEINE PROTEASE FAMILY C1-RELATED"/>
    <property type="match status" value="1"/>
</dbReference>
<name>A0A5J4WJ79_9EUKA</name>
<feature type="chain" id="PRO_5023879670" description="Dipeptidyl peptidase 1" evidence="11">
    <location>
        <begin position="16"/>
        <end position="587"/>
    </location>
</feature>
<evidence type="ECO:0000256" key="1">
    <source>
        <dbReference type="ARBA" id="ARBA00001923"/>
    </source>
</evidence>
<evidence type="ECO:0000313" key="14">
    <source>
        <dbReference type="Proteomes" id="UP000324800"/>
    </source>
</evidence>
<dbReference type="Proteomes" id="UP000324800">
    <property type="component" value="Unassembled WGS sequence"/>
</dbReference>
<feature type="transmembrane region" description="Helical" evidence="10">
    <location>
        <begin position="519"/>
        <end position="542"/>
    </location>
</feature>
<dbReference type="GO" id="GO:0008234">
    <property type="term" value="F:cysteine-type peptidase activity"/>
    <property type="evidence" value="ECO:0007669"/>
    <property type="project" value="InterPro"/>
</dbReference>
<evidence type="ECO:0000256" key="4">
    <source>
        <dbReference type="ARBA" id="ARBA00014709"/>
    </source>
</evidence>
<dbReference type="CDD" id="cd02248">
    <property type="entry name" value="Peptidase_C1A"/>
    <property type="match status" value="1"/>
</dbReference>
<dbReference type="SMART" id="SM00645">
    <property type="entry name" value="Pept_C1"/>
    <property type="match status" value="1"/>
</dbReference>
<dbReference type="GO" id="GO:0006508">
    <property type="term" value="P:proteolysis"/>
    <property type="evidence" value="ECO:0007669"/>
    <property type="project" value="InterPro"/>
</dbReference>
<feature type="domain" description="Peptidase C1A papain C-terminal" evidence="12">
    <location>
        <begin position="205"/>
        <end position="486"/>
    </location>
</feature>
<dbReference type="Gene3D" id="3.90.70.10">
    <property type="entry name" value="Cysteine proteinases"/>
    <property type="match status" value="1"/>
</dbReference>
<proteinExistence type="inferred from homology"/>
<dbReference type="InterPro" id="IPR039417">
    <property type="entry name" value="Peptidase_C1A_papain-like"/>
</dbReference>
<evidence type="ECO:0000256" key="6">
    <source>
        <dbReference type="ARBA" id="ARBA00029779"/>
    </source>
</evidence>
<dbReference type="InterPro" id="IPR036496">
    <property type="entry name" value="CathepsinC_exc_dom_sf"/>
</dbReference>
<evidence type="ECO:0000256" key="7">
    <source>
        <dbReference type="ARBA" id="ARBA00030778"/>
    </source>
</evidence>
<evidence type="ECO:0000256" key="5">
    <source>
        <dbReference type="ARBA" id="ARBA00029762"/>
    </source>
</evidence>
<dbReference type="AlphaFoldDB" id="A0A5J4WJ79"/>
<gene>
    <name evidence="13" type="ORF">EZS28_010126</name>
</gene>
<evidence type="ECO:0000256" key="11">
    <source>
        <dbReference type="SAM" id="SignalP"/>
    </source>
</evidence>
<dbReference type="SUPFAM" id="SSF54001">
    <property type="entry name" value="Cysteine proteinases"/>
    <property type="match status" value="1"/>
</dbReference>
<comment type="cofactor">
    <cofactor evidence="1">
        <name>chloride</name>
        <dbReference type="ChEBI" id="CHEBI:17996"/>
    </cofactor>
</comment>
<protein>
    <recommendedName>
        <fullName evidence="4">Dipeptidyl peptidase 1</fullName>
    </recommendedName>
    <alternativeName>
        <fullName evidence="6">Cathepsin C</fullName>
    </alternativeName>
    <alternativeName>
        <fullName evidence="5">Cathepsin J</fullName>
    </alternativeName>
    <alternativeName>
        <fullName evidence="8">Dipeptidyl peptidase I</fullName>
    </alternativeName>
    <alternativeName>
        <fullName evidence="7">Dipeptidyl transferase</fullName>
    </alternativeName>
</protein>
<accession>A0A5J4WJ79</accession>
<dbReference type="InterPro" id="IPR038765">
    <property type="entry name" value="Papain-like_cys_pep_sf"/>
</dbReference>
<dbReference type="Gene3D" id="2.40.128.80">
    <property type="entry name" value="Cathepsin C, exclusion domain"/>
    <property type="match status" value="1"/>
</dbReference>
<dbReference type="InterPro" id="IPR013128">
    <property type="entry name" value="Peptidase_C1A"/>
</dbReference>
<dbReference type="InterPro" id="IPR000169">
    <property type="entry name" value="Pept_cys_AS"/>
</dbReference>
<dbReference type="PRINTS" id="PR00705">
    <property type="entry name" value="PAPAIN"/>
</dbReference>
<dbReference type="OrthoDB" id="3789175at2759"/>
<dbReference type="InterPro" id="IPR000668">
    <property type="entry name" value="Peptidase_C1A_C"/>
</dbReference>
<comment type="function">
    <text evidence="9">Thiol protease. Has dipeptidylpeptidase activity. Active against a broad range of dipeptide substrates composed of both polar and hydrophobic amino acids. Proline cannot occupy the P1 position and arginine cannot occupy the P2 position of the substrate. Can act as both an exopeptidase and endopeptidase. Activates serine proteases such as elastase, cathepsin G and granzymes A and B.</text>
</comment>
<evidence type="ECO:0000313" key="13">
    <source>
        <dbReference type="EMBL" id="KAA6394345.1"/>
    </source>
</evidence>
<keyword evidence="10" id="KW-0812">Transmembrane</keyword>
<evidence type="ECO:0000256" key="9">
    <source>
        <dbReference type="ARBA" id="ARBA00045556"/>
    </source>
</evidence>
<comment type="caution">
    <text evidence="13">The sequence shown here is derived from an EMBL/GenBank/DDBJ whole genome shotgun (WGS) entry which is preliminary data.</text>
</comment>
<evidence type="ECO:0000256" key="8">
    <source>
        <dbReference type="ARBA" id="ARBA00032961"/>
    </source>
</evidence>
<evidence type="ECO:0000256" key="3">
    <source>
        <dbReference type="ARBA" id="ARBA00011610"/>
    </source>
</evidence>
<evidence type="ECO:0000259" key="12">
    <source>
        <dbReference type="SMART" id="SM00645"/>
    </source>
</evidence>
<feature type="signal peptide" evidence="11">
    <location>
        <begin position="1"/>
        <end position="15"/>
    </location>
</feature>
<dbReference type="SUPFAM" id="SSF75001">
    <property type="entry name" value="Dipeptidyl peptidase I (cathepsin C), exclusion domain"/>
    <property type="match status" value="1"/>
</dbReference>
<comment type="similarity">
    <text evidence="2">Belongs to the peptidase C1 family.</text>
</comment>
<sequence length="587" mass="66502">MFLLIILNLFAFSFADTPVDCNTKDIIGQWKLEIENISDDPLVNCQAKSELSILDTKIINLEQPNIITNLKKQQIGTWTMIHNEGIDLFFDGKRYFTLFNYTVDEEGIVTSHCESMRPGWSRNNIIHPTNFSCFNGSKVNSKLQPVEPITRIIKPKIQLNEESEDDIEYSLNMKSKWIKRPFQSFNATFIHSHNKLITKKKDKQFPSHLDWSNHNLTNYIPSINFVDPVYNQGKCGSCYAFGALSMIESRILIASNYTIDVQLSQQEIVSCSPYTQGCNGGYGTTVNEWIIDHGISIRKCFPYRLKNQSEEQCSSKNCGDGNRIQKQANTDSIDQDDTKPQNTYFIDSYGYVGGYYGACTQEAMIVELQNGPIIVSIFASLDSFKTYHGWKQSKKYFSGDNNQENGIYRPLPDEYEQIKDANHIVLLVGYGTDGDDSEQLNRRNDEPEKYWIIQNSWGRSWGQDGQARILRGNNTILIEQEAEYANPYNVRIIDKRGSLWNKSANRGSVSYAIIQSPQFFALIGLSFIALILLIIAVIIGLFRRSIVHNEYTELVGIRISSGDINSGQEDEVSGDSSAQFVGSIGSG</sequence>
<dbReference type="PROSITE" id="PS00139">
    <property type="entry name" value="THIOL_PROTEASE_CYS"/>
    <property type="match status" value="1"/>
</dbReference>
<organism evidence="13 14">
    <name type="scientific">Streblomastix strix</name>
    <dbReference type="NCBI Taxonomy" id="222440"/>
    <lineage>
        <taxon>Eukaryota</taxon>
        <taxon>Metamonada</taxon>
        <taxon>Preaxostyla</taxon>
        <taxon>Oxymonadida</taxon>
        <taxon>Streblomastigidae</taxon>
        <taxon>Streblomastix</taxon>
    </lineage>
</organism>
<reference evidence="13 14" key="1">
    <citation type="submission" date="2019-03" db="EMBL/GenBank/DDBJ databases">
        <title>Single cell metagenomics reveals metabolic interactions within the superorganism composed of flagellate Streblomastix strix and complex community of Bacteroidetes bacteria on its surface.</title>
        <authorList>
            <person name="Treitli S.C."/>
            <person name="Kolisko M."/>
            <person name="Husnik F."/>
            <person name="Keeling P."/>
            <person name="Hampl V."/>
        </authorList>
    </citation>
    <scope>NUCLEOTIDE SEQUENCE [LARGE SCALE GENOMIC DNA]</scope>
    <source>
        <strain evidence="13">ST1C</strain>
    </source>
</reference>
<dbReference type="Pfam" id="PF00112">
    <property type="entry name" value="Peptidase_C1"/>
    <property type="match status" value="1"/>
</dbReference>
<keyword evidence="10" id="KW-1133">Transmembrane helix</keyword>
<keyword evidence="11" id="KW-0732">Signal</keyword>
<dbReference type="EMBL" id="SNRW01001966">
    <property type="protein sequence ID" value="KAA6394345.1"/>
    <property type="molecule type" value="Genomic_DNA"/>
</dbReference>